<keyword evidence="5" id="KW-0029">Amino-acid transport</keyword>
<evidence type="ECO:0000256" key="3">
    <source>
        <dbReference type="ARBA" id="ARBA00022741"/>
    </source>
</evidence>
<keyword evidence="3" id="KW-0547">Nucleotide-binding</keyword>
<dbReference type="PANTHER" id="PTHR43820:SF3">
    <property type="entry name" value="BRANCHED-CHAIN AMINO ACID TRANSPORT SYSTEM,ATP-BINDING PROTEIN"/>
    <property type="match status" value="1"/>
</dbReference>
<proteinExistence type="inferred from homology"/>
<dbReference type="InterPro" id="IPR003593">
    <property type="entry name" value="AAA+_ATPase"/>
</dbReference>
<dbReference type="SMART" id="SM00382">
    <property type="entry name" value="AAA"/>
    <property type="match status" value="1"/>
</dbReference>
<accession>A0A0L6ZBM8</accession>
<keyword evidence="2" id="KW-0813">Transport</keyword>
<dbReference type="CDD" id="cd03224">
    <property type="entry name" value="ABC_TM1139_LivF_branched"/>
    <property type="match status" value="1"/>
</dbReference>
<gene>
    <name evidence="7" type="primary">livF_1</name>
    <name evidence="7" type="ORF">CLHOM_11950</name>
</gene>
<dbReference type="PIRSF" id="PIRSF039137">
    <property type="entry name" value="ABC_branched_ATPase"/>
    <property type="match status" value="1"/>
</dbReference>
<evidence type="ECO:0000313" key="7">
    <source>
        <dbReference type="EMBL" id="KOA20376.1"/>
    </source>
</evidence>
<name>A0A0L6ZBM8_9CLOT</name>
<dbReference type="InterPro" id="IPR003439">
    <property type="entry name" value="ABC_transporter-like_ATP-bd"/>
</dbReference>
<reference evidence="8" key="1">
    <citation type="submission" date="2015-08" db="EMBL/GenBank/DDBJ databases">
        <title>Genome sequence of the strict anaerobe Clostridium homopropionicum LuHBu1 (DSM 5847T).</title>
        <authorList>
            <person name="Poehlein A."/>
            <person name="Beck M."/>
            <person name="Schiel-Bengelsdorf B."/>
            <person name="Bengelsdorf F.R."/>
            <person name="Daniel R."/>
            <person name="Duerre P."/>
        </authorList>
    </citation>
    <scope>NUCLEOTIDE SEQUENCE [LARGE SCALE GENOMIC DNA]</scope>
    <source>
        <strain evidence="8">DSM 5847</strain>
    </source>
</reference>
<dbReference type="GO" id="GO:0015658">
    <property type="term" value="F:branched-chain amino acid transmembrane transporter activity"/>
    <property type="evidence" value="ECO:0007669"/>
    <property type="project" value="InterPro"/>
</dbReference>
<feature type="domain" description="ABC transporter" evidence="6">
    <location>
        <begin position="2"/>
        <end position="234"/>
    </location>
</feature>
<dbReference type="GO" id="GO:0005524">
    <property type="term" value="F:ATP binding"/>
    <property type="evidence" value="ECO:0007669"/>
    <property type="project" value="UniProtKB-KW"/>
</dbReference>
<dbReference type="RefSeq" id="WP_052220775.1">
    <property type="nucleotide sequence ID" value="NZ_LHUR01000015.1"/>
</dbReference>
<dbReference type="GO" id="GO:0015807">
    <property type="term" value="P:L-amino acid transport"/>
    <property type="evidence" value="ECO:0007669"/>
    <property type="project" value="TreeGrafter"/>
</dbReference>
<evidence type="ECO:0000256" key="4">
    <source>
        <dbReference type="ARBA" id="ARBA00022840"/>
    </source>
</evidence>
<keyword evidence="4 7" id="KW-0067">ATP-binding</keyword>
<evidence type="ECO:0000256" key="1">
    <source>
        <dbReference type="ARBA" id="ARBA00005417"/>
    </source>
</evidence>
<dbReference type="Proteomes" id="UP000037043">
    <property type="component" value="Unassembled WGS sequence"/>
</dbReference>
<evidence type="ECO:0000313" key="8">
    <source>
        <dbReference type="Proteomes" id="UP000037043"/>
    </source>
</evidence>
<dbReference type="InterPro" id="IPR052156">
    <property type="entry name" value="BCAA_Transport_ATP-bd_LivF"/>
</dbReference>
<dbReference type="Gene3D" id="3.40.50.300">
    <property type="entry name" value="P-loop containing nucleotide triphosphate hydrolases"/>
    <property type="match status" value="1"/>
</dbReference>
<organism evidence="7 8">
    <name type="scientific">Clostridium homopropionicum DSM 5847</name>
    <dbReference type="NCBI Taxonomy" id="1121318"/>
    <lineage>
        <taxon>Bacteria</taxon>
        <taxon>Bacillati</taxon>
        <taxon>Bacillota</taxon>
        <taxon>Clostridia</taxon>
        <taxon>Eubacteriales</taxon>
        <taxon>Clostridiaceae</taxon>
        <taxon>Clostridium</taxon>
    </lineage>
</organism>
<evidence type="ECO:0000259" key="6">
    <source>
        <dbReference type="PROSITE" id="PS50893"/>
    </source>
</evidence>
<dbReference type="AlphaFoldDB" id="A0A0L6ZBM8"/>
<dbReference type="PATRIC" id="fig|1121318.3.peg.1205"/>
<sequence length="234" mass="25498">MLEIQGLHAYYGFVHALKGLNIKVGKGQVVTLLGANGAGKTSTLKCISGVLRPSQGKIVYKDKDITHESIENIVKAGIVQSPEGRQVFSTLSVKDNLMAGAFTINDTKKVQENLELAYSYFPRLKEREKQYAGTLSGGEQQMLAIARALMASPELLILDEPSLGLAPLIVKDIFRIVKEINKTGTTILLVEQNAKQALGVSDYAYVLETGKILFEGPAKQMENDENIKKAYLGA</sequence>
<dbReference type="InterPro" id="IPR017871">
    <property type="entry name" value="ABC_transporter-like_CS"/>
</dbReference>
<dbReference type="PROSITE" id="PS50893">
    <property type="entry name" value="ABC_TRANSPORTER_2"/>
    <property type="match status" value="1"/>
</dbReference>
<comment type="caution">
    <text evidence="7">The sequence shown here is derived from an EMBL/GenBank/DDBJ whole genome shotgun (WGS) entry which is preliminary data.</text>
</comment>
<keyword evidence="8" id="KW-1185">Reference proteome</keyword>
<evidence type="ECO:0000256" key="2">
    <source>
        <dbReference type="ARBA" id="ARBA00022448"/>
    </source>
</evidence>
<dbReference type="EMBL" id="LHUR01000015">
    <property type="protein sequence ID" value="KOA20376.1"/>
    <property type="molecule type" value="Genomic_DNA"/>
</dbReference>
<dbReference type="InterPro" id="IPR027417">
    <property type="entry name" value="P-loop_NTPase"/>
</dbReference>
<dbReference type="SUPFAM" id="SSF52540">
    <property type="entry name" value="P-loop containing nucleoside triphosphate hydrolases"/>
    <property type="match status" value="1"/>
</dbReference>
<dbReference type="Pfam" id="PF00005">
    <property type="entry name" value="ABC_tran"/>
    <property type="match status" value="1"/>
</dbReference>
<protein>
    <submittedName>
        <fullName evidence="7">High-affinity branched-chain amino acid transport ATP-binding protein LivF</fullName>
    </submittedName>
</protein>
<comment type="similarity">
    <text evidence="1">Belongs to the ABC transporter superfamily.</text>
</comment>
<dbReference type="GO" id="GO:0016887">
    <property type="term" value="F:ATP hydrolysis activity"/>
    <property type="evidence" value="ECO:0007669"/>
    <property type="project" value="InterPro"/>
</dbReference>
<dbReference type="STRING" id="36844.SAMN04488501_11530"/>
<evidence type="ECO:0000256" key="5">
    <source>
        <dbReference type="ARBA" id="ARBA00022970"/>
    </source>
</evidence>
<dbReference type="InterPro" id="IPR030660">
    <property type="entry name" value="ABC_branched_ATPase_LivF/BraG"/>
</dbReference>
<dbReference type="PANTHER" id="PTHR43820">
    <property type="entry name" value="HIGH-AFFINITY BRANCHED-CHAIN AMINO ACID TRANSPORT ATP-BINDING PROTEIN LIVF"/>
    <property type="match status" value="1"/>
</dbReference>
<dbReference type="PROSITE" id="PS00211">
    <property type="entry name" value="ABC_TRANSPORTER_1"/>
    <property type="match status" value="1"/>
</dbReference>